<accession>W2N0Y5</accession>
<sequence length="289" mass="32980">ASNLMFGAWRAVAARQLERRMQAEQQQKLLRAEVVGRSRLIHQMSLLLDEPLKINEQDPPISYAKYCENGVSALHKNMLEELDAAYLRIDDVMRDLDFKSVVSAAYNYSRKQKDGVVYFDNVDRIVFPYKFEQAADGLETVMMSDPDGGYETAKLKDAIAMNYRVTYQISEAETVSFNIHGAAKRWRQKDRLVFLWRCFTEGLDEFEGLQSDETAWIVVRPPTEKTDVNCDQSCSTIIDSYSRLVPVGIGLSPVCDGAVDRFVNILSKSGEVEFKQMMQMMEKVIINDP</sequence>
<dbReference type="AlphaFoldDB" id="W2N0Y5"/>
<proteinExistence type="predicted"/>
<gene>
    <name evidence="1" type="ORF">L914_12863</name>
</gene>
<name>W2N0Y5_PHYNI</name>
<evidence type="ECO:0000313" key="1">
    <source>
        <dbReference type="EMBL" id="ETM41354.1"/>
    </source>
</evidence>
<protein>
    <submittedName>
        <fullName evidence="1">Uncharacterized protein</fullName>
    </submittedName>
</protein>
<feature type="non-terminal residue" evidence="1">
    <location>
        <position position="1"/>
    </location>
</feature>
<dbReference type="Proteomes" id="UP000054532">
    <property type="component" value="Unassembled WGS sequence"/>
</dbReference>
<dbReference type="EMBL" id="KI694113">
    <property type="protein sequence ID" value="ETM41354.1"/>
    <property type="molecule type" value="Genomic_DNA"/>
</dbReference>
<reference evidence="1" key="1">
    <citation type="submission" date="2013-11" db="EMBL/GenBank/DDBJ databases">
        <title>The Genome Sequence of Phytophthora parasitica IAC_01/95.</title>
        <authorList>
            <consortium name="The Broad Institute Genomics Platform"/>
            <person name="Russ C."/>
            <person name="Tyler B."/>
            <person name="Panabieres F."/>
            <person name="Shan W."/>
            <person name="Tripathy S."/>
            <person name="Grunwald N."/>
            <person name="Machado M."/>
            <person name="Johnson C.S."/>
            <person name="Arredondo F."/>
            <person name="Hong C."/>
            <person name="Coffey M."/>
            <person name="Young S.K."/>
            <person name="Zeng Q."/>
            <person name="Gargeya S."/>
            <person name="Fitzgerald M."/>
            <person name="Abouelleil A."/>
            <person name="Alvarado L."/>
            <person name="Chapman S.B."/>
            <person name="Gainer-Dewar J."/>
            <person name="Goldberg J."/>
            <person name="Griggs A."/>
            <person name="Gujja S."/>
            <person name="Hansen M."/>
            <person name="Howarth C."/>
            <person name="Imamovic A."/>
            <person name="Ireland A."/>
            <person name="Larimer J."/>
            <person name="McCowan C."/>
            <person name="Murphy C."/>
            <person name="Pearson M."/>
            <person name="Poon T.W."/>
            <person name="Priest M."/>
            <person name="Roberts A."/>
            <person name="Saif S."/>
            <person name="Shea T."/>
            <person name="Sykes S."/>
            <person name="Wortman J."/>
            <person name="Nusbaum C."/>
            <person name="Birren B."/>
        </authorList>
    </citation>
    <scope>NUCLEOTIDE SEQUENCE [LARGE SCALE GENOMIC DNA]</scope>
    <source>
        <strain evidence="1">IAC_01/95</strain>
    </source>
</reference>
<dbReference type="VEuPathDB" id="FungiDB:PPTG_03380"/>
<organism evidence="1">
    <name type="scientific">Phytophthora nicotianae</name>
    <name type="common">Potato buckeye rot agent</name>
    <name type="synonym">Phytophthora parasitica</name>
    <dbReference type="NCBI Taxonomy" id="4792"/>
    <lineage>
        <taxon>Eukaryota</taxon>
        <taxon>Sar</taxon>
        <taxon>Stramenopiles</taxon>
        <taxon>Oomycota</taxon>
        <taxon>Peronosporomycetes</taxon>
        <taxon>Peronosporales</taxon>
        <taxon>Peronosporaceae</taxon>
        <taxon>Phytophthora</taxon>
    </lineage>
</organism>